<dbReference type="PANTHER" id="PTHR42648">
    <property type="entry name" value="TRANSPOSASE, PUTATIVE-RELATED"/>
    <property type="match status" value="1"/>
</dbReference>
<name>A0A6L2NX48_TANCI</name>
<dbReference type="AlphaFoldDB" id="A0A6L2NX48"/>
<keyword evidence="1" id="KW-0863">Zinc-finger</keyword>
<dbReference type="Pfam" id="PF00098">
    <property type="entry name" value="zf-CCHC"/>
    <property type="match status" value="1"/>
</dbReference>
<dbReference type="InterPro" id="IPR036397">
    <property type="entry name" value="RNaseH_sf"/>
</dbReference>
<dbReference type="Gene3D" id="3.30.420.10">
    <property type="entry name" value="Ribonuclease H-like superfamily/Ribonuclease H"/>
    <property type="match status" value="1"/>
</dbReference>
<dbReference type="Pfam" id="PF13976">
    <property type="entry name" value="gag_pre-integrs"/>
    <property type="match status" value="1"/>
</dbReference>
<keyword evidence="1" id="KW-0862">Zinc</keyword>
<proteinExistence type="predicted"/>
<keyword evidence="1" id="KW-0479">Metal-binding</keyword>
<dbReference type="Pfam" id="PF25597">
    <property type="entry name" value="SH3_retrovirus"/>
    <property type="match status" value="1"/>
</dbReference>
<dbReference type="InterPro" id="IPR012337">
    <property type="entry name" value="RNaseH-like_sf"/>
</dbReference>
<comment type="caution">
    <text evidence="3">The sequence shown here is derived from an EMBL/GenBank/DDBJ whole genome shotgun (WGS) entry which is preliminary data.</text>
</comment>
<dbReference type="PROSITE" id="PS50158">
    <property type="entry name" value="ZF_CCHC"/>
    <property type="match status" value="1"/>
</dbReference>
<dbReference type="EMBL" id="BKCJ010010073">
    <property type="protein sequence ID" value="GEU89939.1"/>
    <property type="molecule type" value="Genomic_DNA"/>
</dbReference>
<dbReference type="Gene3D" id="4.10.60.10">
    <property type="entry name" value="Zinc finger, CCHC-type"/>
    <property type="match status" value="1"/>
</dbReference>
<dbReference type="PANTHER" id="PTHR42648:SF18">
    <property type="entry name" value="RETROTRANSPOSON, UNCLASSIFIED-LIKE PROTEIN"/>
    <property type="match status" value="1"/>
</dbReference>
<organism evidence="3">
    <name type="scientific">Tanacetum cinerariifolium</name>
    <name type="common">Dalmatian daisy</name>
    <name type="synonym">Chrysanthemum cinerariifolium</name>
    <dbReference type="NCBI Taxonomy" id="118510"/>
    <lineage>
        <taxon>Eukaryota</taxon>
        <taxon>Viridiplantae</taxon>
        <taxon>Streptophyta</taxon>
        <taxon>Embryophyta</taxon>
        <taxon>Tracheophyta</taxon>
        <taxon>Spermatophyta</taxon>
        <taxon>Magnoliopsida</taxon>
        <taxon>eudicotyledons</taxon>
        <taxon>Gunneridae</taxon>
        <taxon>Pentapetalae</taxon>
        <taxon>asterids</taxon>
        <taxon>campanulids</taxon>
        <taxon>Asterales</taxon>
        <taxon>Asteraceae</taxon>
        <taxon>Asteroideae</taxon>
        <taxon>Anthemideae</taxon>
        <taxon>Anthemidinae</taxon>
        <taxon>Tanacetum</taxon>
    </lineage>
</organism>
<protein>
    <recommendedName>
        <fullName evidence="2">CCHC-type domain-containing protein</fullName>
    </recommendedName>
</protein>
<dbReference type="SUPFAM" id="SSF53098">
    <property type="entry name" value="Ribonuclease H-like"/>
    <property type="match status" value="1"/>
</dbReference>
<gene>
    <name evidence="3" type="ORF">Tci_061917</name>
</gene>
<dbReference type="InterPro" id="IPR036875">
    <property type="entry name" value="Znf_CCHC_sf"/>
</dbReference>
<dbReference type="SUPFAM" id="SSF57756">
    <property type="entry name" value="Retrovirus zinc finger-like domains"/>
    <property type="match status" value="1"/>
</dbReference>
<dbReference type="InterPro" id="IPR057670">
    <property type="entry name" value="SH3_retrovirus"/>
</dbReference>
<dbReference type="InterPro" id="IPR025724">
    <property type="entry name" value="GAG-pre-integrase_dom"/>
</dbReference>
<evidence type="ECO:0000256" key="1">
    <source>
        <dbReference type="PROSITE-ProRule" id="PRU00047"/>
    </source>
</evidence>
<dbReference type="InterPro" id="IPR001878">
    <property type="entry name" value="Znf_CCHC"/>
</dbReference>
<dbReference type="Pfam" id="PF24626">
    <property type="entry name" value="SH3_Tf2-1"/>
    <property type="match status" value="1"/>
</dbReference>
<dbReference type="InterPro" id="IPR039537">
    <property type="entry name" value="Retrotran_Ty1/copia-like"/>
</dbReference>
<dbReference type="SMART" id="SM00343">
    <property type="entry name" value="ZnF_C2HC"/>
    <property type="match status" value="1"/>
</dbReference>
<sequence>MLKVSSWKRVVRFGKRETLNPRYIGPFNVLAKVGTIAYRLELPQQLSRVHSIFHVSNLNKCLSDEPLAISLDEVHIDDKLRFVEEPVEIMDCEVKRLKQSQNVIDDGGDSGLKGCLDPMDSIIPLGQKNTLVEHMILSGADNRLPMLDKDLTKKYVELSAAEKIQVDCDMKATYIIFQGTSLTKQERKCKLYDAFDKFTHIKGETLHKYYLRFTQLINDMNIYKMNVEQFQVNTKFLNSLSPQCCKFVTDVKLVKDLHTTNFDQLHAYLEQHELHANEVHLLCKRNQDPLAFVANQQMTPPYFNSYQSSYYNLQPQQQLSPSQAYQYGPIHQPQPYSSITSSNLRNQAIIQDDRVTVQQVQGRQGQSYFGTRYKSNATSSGENNVSGLTRVVNCYNCQGEGHMARKCTQPKRPRNTSWYKEKAMLAEAQEARQILDEKQLAFLADPGILDGVSYSKTNLIDMENQIEQAKVKQHLDNALEFSCKHAQRIQELLLYVRDTCPNAIYLSAKKVAVTSKNKDKKVRITSANVLPSKKTTTQSVETQKLEFKVYCRKPKNVKNVGSSKKANIVESKNANRSKPIQTLGSKATNIPFSSSLVMIALKTKSWLWHHQLSHLNFDTLNKLAKDGLARGIPRLKFKKDHLCSACALEKSKKSSHQPKAKYTNQEKLYLLHMDLCGPMRVASINEKRYILVIVDDYLRFTCARILRSKDEAPEAIMKCIKNIQNCIVERQNRTCRSCSYNVKYFLKLHYFYGPKQSTQPITPKNRSLIRLRYNKTPYELMQDKKPDLSFFHVSGTLCYPTNDNDDLCKLDAKADIGIFVGYAPVKKAFRIYNKRTQKIIETIHVTFDELTDMASKQFSSGPGLYLMTPATLSRGPVKNT</sequence>
<dbReference type="InterPro" id="IPR056924">
    <property type="entry name" value="SH3_Tf2-1"/>
</dbReference>
<reference evidence="3" key="1">
    <citation type="journal article" date="2019" name="Sci. Rep.">
        <title>Draft genome of Tanacetum cinerariifolium, the natural source of mosquito coil.</title>
        <authorList>
            <person name="Yamashiro T."/>
            <person name="Shiraishi A."/>
            <person name="Satake H."/>
            <person name="Nakayama K."/>
        </authorList>
    </citation>
    <scope>NUCLEOTIDE SEQUENCE</scope>
</reference>
<feature type="domain" description="CCHC-type" evidence="2">
    <location>
        <begin position="394"/>
        <end position="409"/>
    </location>
</feature>
<dbReference type="GO" id="GO:0003676">
    <property type="term" value="F:nucleic acid binding"/>
    <property type="evidence" value="ECO:0007669"/>
    <property type="project" value="InterPro"/>
</dbReference>
<dbReference type="GO" id="GO:0008270">
    <property type="term" value="F:zinc ion binding"/>
    <property type="evidence" value="ECO:0007669"/>
    <property type="project" value="UniProtKB-KW"/>
</dbReference>
<evidence type="ECO:0000259" key="2">
    <source>
        <dbReference type="PROSITE" id="PS50158"/>
    </source>
</evidence>
<accession>A0A6L2NX48</accession>
<evidence type="ECO:0000313" key="3">
    <source>
        <dbReference type="EMBL" id="GEU89939.1"/>
    </source>
</evidence>